<dbReference type="GO" id="GO:0016811">
    <property type="term" value="F:hydrolase activity, acting on carbon-nitrogen (but not peptide) bonds, in linear amides"/>
    <property type="evidence" value="ECO:0007669"/>
    <property type="project" value="InterPro"/>
</dbReference>
<dbReference type="InterPro" id="IPR043795">
    <property type="entry name" value="N-alpha-Ac-DABA-like"/>
</dbReference>
<dbReference type="Gene3D" id="3.40.630.10">
    <property type="entry name" value="Zn peptidases"/>
    <property type="match status" value="1"/>
</dbReference>
<evidence type="ECO:0000256" key="1">
    <source>
        <dbReference type="ARBA" id="ARBA00001947"/>
    </source>
</evidence>
<dbReference type="GO" id="GO:0046872">
    <property type="term" value="F:metal ion binding"/>
    <property type="evidence" value="ECO:0007669"/>
    <property type="project" value="UniProtKB-KW"/>
</dbReference>
<evidence type="ECO:0000313" key="6">
    <source>
        <dbReference type="EMBL" id="AUV84179.1"/>
    </source>
</evidence>
<evidence type="ECO:0000256" key="2">
    <source>
        <dbReference type="ARBA" id="ARBA00022723"/>
    </source>
</evidence>
<keyword evidence="7" id="KW-1185">Reference proteome</keyword>
<dbReference type="RefSeq" id="WP_103427868.1">
    <property type="nucleotide sequence ID" value="NZ_CP026310.1"/>
</dbReference>
<keyword evidence="6" id="KW-0614">Plasmid</keyword>
<dbReference type="InterPro" id="IPR053138">
    <property type="entry name" value="N-alpha-Ac-DABA_deacetylase"/>
</dbReference>
<organism evidence="6 7">
    <name type="scientific">Salinigranum rubrum</name>
    <dbReference type="NCBI Taxonomy" id="755307"/>
    <lineage>
        <taxon>Archaea</taxon>
        <taxon>Methanobacteriati</taxon>
        <taxon>Methanobacteriota</taxon>
        <taxon>Stenosarchaea group</taxon>
        <taxon>Halobacteria</taxon>
        <taxon>Halobacteriales</taxon>
        <taxon>Haloferacaceae</taxon>
        <taxon>Salinigranum</taxon>
    </lineage>
</organism>
<dbReference type="GO" id="GO:0016788">
    <property type="term" value="F:hydrolase activity, acting on ester bonds"/>
    <property type="evidence" value="ECO:0007669"/>
    <property type="project" value="InterPro"/>
</dbReference>
<dbReference type="EMBL" id="CP026310">
    <property type="protein sequence ID" value="AUV84179.1"/>
    <property type="molecule type" value="Genomic_DNA"/>
</dbReference>
<dbReference type="Pfam" id="PF24827">
    <property type="entry name" value="AstE_AspA_cat"/>
    <property type="match status" value="1"/>
</dbReference>
<dbReference type="InterPro" id="IPR055438">
    <property type="entry name" value="AstE_AspA_cat"/>
</dbReference>
<dbReference type="GeneID" id="35594756"/>
<keyword evidence="4" id="KW-0862">Zinc</keyword>
<dbReference type="PANTHER" id="PTHR37326">
    <property type="entry name" value="BLL3975 PROTEIN"/>
    <property type="match status" value="1"/>
</dbReference>
<gene>
    <name evidence="6" type="ORF">C2R22_21650</name>
</gene>
<dbReference type="SUPFAM" id="SSF53187">
    <property type="entry name" value="Zn-dependent exopeptidases"/>
    <property type="match status" value="1"/>
</dbReference>
<dbReference type="Proteomes" id="UP000236584">
    <property type="component" value="Plasmid unnamed1"/>
</dbReference>
<evidence type="ECO:0000256" key="4">
    <source>
        <dbReference type="ARBA" id="ARBA00022833"/>
    </source>
</evidence>
<dbReference type="KEGG" id="srub:C2R22_21650"/>
<geneLocation type="plasmid" evidence="6">
    <name>unnamed1</name>
</geneLocation>
<evidence type="ECO:0000256" key="3">
    <source>
        <dbReference type="ARBA" id="ARBA00022801"/>
    </source>
</evidence>
<feature type="domain" description="Succinylglutamate desuccinylase/Aspartoacylase catalytic" evidence="5">
    <location>
        <begin position="45"/>
        <end position="238"/>
    </location>
</feature>
<reference evidence="6 7" key="1">
    <citation type="submission" date="2018-01" db="EMBL/GenBank/DDBJ databases">
        <title>Complete genome sequence of Salinigranum rubrum GX10T, an extremely halophilic archaeon isolated from a marine solar saltern.</title>
        <authorList>
            <person name="Han S."/>
        </authorList>
    </citation>
    <scope>NUCLEOTIDE SEQUENCE [LARGE SCALE GENOMIC DNA]</scope>
    <source>
        <strain evidence="6 7">GX10</strain>
        <plasmid evidence="7">Plasmid unnamed1</plasmid>
    </source>
</reference>
<evidence type="ECO:0000259" key="5">
    <source>
        <dbReference type="Pfam" id="PF24827"/>
    </source>
</evidence>
<dbReference type="OrthoDB" id="170089at2157"/>
<dbReference type="PIRSF" id="PIRSF039012">
    <property type="entry name" value="ASP"/>
    <property type="match status" value="1"/>
</dbReference>
<protein>
    <recommendedName>
        <fullName evidence="5">Succinylglutamate desuccinylase/Aspartoacylase catalytic domain-containing protein</fullName>
    </recommendedName>
</protein>
<keyword evidence="3" id="KW-0378">Hydrolase</keyword>
<sequence>MTDTIQVGDATAAPGELATGHIPGVELTTGDRIDIPVIVLNGVEDGPTALLFSTQHGKELQGTQVVHRLMHDELSPELVAGAVVGIPVANPLAFMHATYRTWIDNRDLGYVSVENPHGNTTERMANAIWSEAWSDADIVLNFHCNDHPDSLYFQIIEPTAETEADLERAAKAFGVTTIRKDNLVESGPSPIGADRIPTLSNKGAAKGIPELMIEFIDGRYLDSKSLDVGVTGTMNVLREFDVLPGAAKEGPQEDISLVPCRYTGGSGVNRAYGMLRNEHGGLLYPRAETGTFIEAGEVVADVVNLHGERIERVEMPEDGYLWAYAGAQQFATSGGMQTIESGGKVVYAFTHEEPDK</sequence>
<proteinExistence type="predicted"/>
<dbReference type="PANTHER" id="PTHR37326:SF1">
    <property type="entry name" value="BLL3975 PROTEIN"/>
    <property type="match status" value="1"/>
</dbReference>
<keyword evidence="2" id="KW-0479">Metal-binding</keyword>
<accession>A0A2I8VSK5</accession>
<evidence type="ECO:0000313" key="7">
    <source>
        <dbReference type="Proteomes" id="UP000236584"/>
    </source>
</evidence>
<comment type="cofactor">
    <cofactor evidence="1">
        <name>Zn(2+)</name>
        <dbReference type="ChEBI" id="CHEBI:29105"/>
    </cofactor>
</comment>
<name>A0A2I8VSK5_9EURY</name>
<dbReference type="AlphaFoldDB" id="A0A2I8VSK5"/>